<dbReference type="RefSeq" id="WP_013446245.1">
    <property type="nucleotide sequence ID" value="NC_014734.1"/>
</dbReference>
<reference evidence="2 3" key="2">
    <citation type="journal article" date="2011" name="Stand. Genomic Sci.">
        <title>Complete genome sequence of Paludibacter propionicigenes type strain (WB4).</title>
        <authorList>
            <person name="Gronow S."/>
            <person name="Munk C."/>
            <person name="Lapidus A."/>
            <person name="Nolan M."/>
            <person name="Lucas S."/>
            <person name="Hammon N."/>
            <person name="Deshpande S."/>
            <person name="Cheng J.F."/>
            <person name="Tapia R."/>
            <person name="Han C."/>
            <person name="Goodwin L."/>
            <person name="Pitluck S."/>
            <person name="Liolios K."/>
            <person name="Ivanova N."/>
            <person name="Mavromatis K."/>
            <person name="Mikhailova N."/>
            <person name="Pati A."/>
            <person name="Chen A."/>
            <person name="Palaniappan K."/>
            <person name="Land M."/>
            <person name="Hauser L."/>
            <person name="Chang Y.J."/>
            <person name="Jeffries C.D."/>
            <person name="Brambilla E."/>
            <person name="Rohde M."/>
            <person name="Goker M."/>
            <person name="Detter J.C."/>
            <person name="Woyke T."/>
            <person name="Bristow J."/>
            <person name="Eisen J.A."/>
            <person name="Markowitz V."/>
            <person name="Hugenholtz P."/>
            <person name="Kyrpides N.C."/>
            <person name="Klenk H.P."/>
        </authorList>
    </citation>
    <scope>NUCLEOTIDE SEQUENCE [LARGE SCALE GENOMIC DNA]</scope>
    <source>
        <strain evidence="3">DSM 17365 / JCM 13257 / WB4</strain>
    </source>
</reference>
<sequence length="59" mass="6893">MIKISTQSKKTDKNSGKKKFENRQQLQPSSATLQNILQFASSYRVQQITENQSVEWYLN</sequence>
<dbReference type="STRING" id="694427.Palpr_2746"/>
<evidence type="ECO:0000313" key="2">
    <source>
        <dbReference type="EMBL" id="ADQ80876.1"/>
    </source>
</evidence>
<dbReference type="HOGENOM" id="CLU_2956343_0_0_10"/>
<organism evidence="2 3">
    <name type="scientific">Paludibacter propionicigenes (strain DSM 17365 / JCM 13257 / WB4)</name>
    <dbReference type="NCBI Taxonomy" id="694427"/>
    <lineage>
        <taxon>Bacteria</taxon>
        <taxon>Pseudomonadati</taxon>
        <taxon>Bacteroidota</taxon>
        <taxon>Bacteroidia</taxon>
        <taxon>Bacteroidales</taxon>
        <taxon>Paludibacteraceae</taxon>
        <taxon>Paludibacter</taxon>
    </lineage>
</organism>
<dbReference type="KEGG" id="ppn:Palpr_2746"/>
<keyword evidence="3" id="KW-1185">Reference proteome</keyword>
<gene>
    <name evidence="2" type="ordered locus">Palpr_2746</name>
</gene>
<accession>E4T832</accession>
<dbReference type="AlphaFoldDB" id="E4T832"/>
<dbReference type="EMBL" id="CP002345">
    <property type="protein sequence ID" value="ADQ80876.1"/>
    <property type="molecule type" value="Genomic_DNA"/>
</dbReference>
<feature type="region of interest" description="Disordered" evidence="1">
    <location>
        <begin position="1"/>
        <end position="27"/>
    </location>
</feature>
<name>E4T832_PALPW</name>
<protein>
    <submittedName>
        <fullName evidence="2">Uncharacterized protein</fullName>
    </submittedName>
</protein>
<feature type="compositionally biased region" description="Basic and acidic residues" evidence="1">
    <location>
        <begin position="9"/>
        <end position="22"/>
    </location>
</feature>
<dbReference type="Proteomes" id="UP000008718">
    <property type="component" value="Chromosome"/>
</dbReference>
<reference key="1">
    <citation type="submission" date="2010-11" db="EMBL/GenBank/DDBJ databases">
        <title>The complete genome of Paludibacter propionicigenes DSM 17365.</title>
        <authorList>
            <consortium name="US DOE Joint Genome Institute (JGI-PGF)"/>
            <person name="Lucas S."/>
            <person name="Copeland A."/>
            <person name="Lapidus A."/>
            <person name="Bruce D."/>
            <person name="Goodwin L."/>
            <person name="Pitluck S."/>
            <person name="Kyrpides N."/>
            <person name="Mavromatis K."/>
            <person name="Ivanova N."/>
            <person name="Munk A.C."/>
            <person name="Brettin T."/>
            <person name="Detter J.C."/>
            <person name="Han C."/>
            <person name="Tapia R."/>
            <person name="Land M."/>
            <person name="Hauser L."/>
            <person name="Markowitz V."/>
            <person name="Cheng J.-F."/>
            <person name="Hugenholtz P."/>
            <person name="Woyke T."/>
            <person name="Wu D."/>
            <person name="Gronow S."/>
            <person name="Wellnitz S."/>
            <person name="Brambilla E."/>
            <person name="Klenk H.-P."/>
            <person name="Eisen J.A."/>
        </authorList>
    </citation>
    <scope>NUCLEOTIDE SEQUENCE</scope>
    <source>
        <strain>WB4</strain>
    </source>
</reference>
<proteinExistence type="predicted"/>
<evidence type="ECO:0000256" key="1">
    <source>
        <dbReference type="SAM" id="MobiDB-lite"/>
    </source>
</evidence>
<evidence type="ECO:0000313" key="3">
    <source>
        <dbReference type="Proteomes" id="UP000008718"/>
    </source>
</evidence>